<gene>
    <name evidence="2" type="ORF">E5K00_12945</name>
</gene>
<accession>A0A4Z0PTY0</accession>
<organism evidence="2 3">
    <name type="scientific">Hymenobacter aquaticus</name>
    <dbReference type="NCBI Taxonomy" id="1867101"/>
    <lineage>
        <taxon>Bacteria</taxon>
        <taxon>Pseudomonadati</taxon>
        <taxon>Bacteroidota</taxon>
        <taxon>Cytophagia</taxon>
        <taxon>Cytophagales</taxon>
        <taxon>Hymenobacteraceae</taxon>
        <taxon>Hymenobacter</taxon>
    </lineage>
</organism>
<dbReference type="EMBL" id="SRLC01000002">
    <property type="protein sequence ID" value="TGE21198.1"/>
    <property type="molecule type" value="Genomic_DNA"/>
</dbReference>
<dbReference type="SUPFAM" id="SSF53335">
    <property type="entry name" value="S-adenosyl-L-methionine-dependent methyltransferases"/>
    <property type="match status" value="1"/>
</dbReference>
<keyword evidence="2" id="KW-0808">Transferase</keyword>
<evidence type="ECO:0000313" key="2">
    <source>
        <dbReference type="EMBL" id="TGE21198.1"/>
    </source>
</evidence>
<dbReference type="CDD" id="cd02440">
    <property type="entry name" value="AdoMet_MTases"/>
    <property type="match status" value="1"/>
</dbReference>
<name>A0A4Z0PTY0_9BACT</name>
<dbReference type="Proteomes" id="UP000297549">
    <property type="component" value="Unassembled WGS sequence"/>
</dbReference>
<comment type="caution">
    <text evidence="2">The sequence shown here is derived from an EMBL/GenBank/DDBJ whole genome shotgun (WGS) entry which is preliminary data.</text>
</comment>
<reference evidence="2 3" key="1">
    <citation type="submission" date="2019-04" db="EMBL/GenBank/DDBJ databases">
        <authorList>
            <person name="Feng G."/>
            <person name="Zhang J."/>
            <person name="Zhu H."/>
        </authorList>
    </citation>
    <scope>NUCLEOTIDE SEQUENCE [LARGE SCALE GENOMIC DNA]</scope>
    <source>
        <strain evidence="2 3">JCM 31653</strain>
    </source>
</reference>
<dbReference type="GO" id="GO:0008168">
    <property type="term" value="F:methyltransferase activity"/>
    <property type="evidence" value="ECO:0007669"/>
    <property type="project" value="UniProtKB-KW"/>
</dbReference>
<protein>
    <submittedName>
        <fullName evidence="2">Class I SAM-dependent methyltransferase</fullName>
    </submittedName>
</protein>
<sequence length="210" mass="22549">MTMLVTTKTIPQVQSIPKPGGSLLAPPHTTLLTALQLFEAEAAAPRSALDLGCGSGADTLELLNRHWHVVAVDSAPEALATVLTQAPVRCMARLTTKLTAFEDLQASQLPPFDLVNASFSLPYCAAAHFGQLWTEVRQMIRRNGRFCGHFLGLSDDANKASGMSLHSLPDVFALFAGFEVEMLNGVETDKAQSDGSVKHSHVISVVARKK</sequence>
<keyword evidence="2" id="KW-0489">Methyltransferase</keyword>
<dbReference type="GO" id="GO:0032259">
    <property type="term" value="P:methylation"/>
    <property type="evidence" value="ECO:0007669"/>
    <property type="project" value="UniProtKB-KW"/>
</dbReference>
<keyword evidence="3" id="KW-1185">Reference proteome</keyword>
<evidence type="ECO:0000313" key="3">
    <source>
        <dbReference type="Proteomes" id="UP000297549"/>
    </source>
</evidence>
<evidence type="ECO:0000259" key="1">
    <source>
        <dbReference type="Pfam" id="PF13649"/>
    </source>
</evidence>
<feature type="domain" description="Methyltransferase" evidence="1">
    <location>
        <begin position="49"/>
        <end position="144"/>
    </location>
</feature>
<proteinExistence type="predicted"/>
<dbReference type="AlphaFoldDB" id="A0A4Z0PTY0"/>
<dbReference type="InterPro" id="IPR029063">
    <property type="entry name" value="SAM-dependent_MTases_sf"/>
</dbReference>
<dbReference type="Gene3D" id="3.40.50.150">
    <property type="entry name" value="Vaccinia Virus protein VP39"/>
    <property type="match status" value="1"/>
</dbReference>
<dbReference type="Pfam" id="PF13649">
    <property type="entry name" value="Methyltransf_25"/>
    <property type="match status" value="1"/>
</dbReference>
<dbReference type="OrthoDB" id="9804312at2"/>
<dbReference type="InterPro" id="IPR041698">
    <property type="entry name" value="Methyltransf_25"/>
</dbReference>